<dbReference type="AlphaFoldDB" id="A0A1G9AL53"/>
<dbReference type="EMBL" id="FNFI01000006">
    <property type="protein sequence ID" value="SDK28018.1"/>
    <property type="molecule type" value="Genomic_DNA"/>
</dbReference>
<dbReference type="OrthoDB" id="9813231at2"/>
<gene>
    <name evidence="2" type="ORF">SAMN05216187_106170</name>
</gene>
<organism evidence="2 3">
    <name type="scientific">Jeotgalicoccus aerolatus</name>
    <dbReference type="NCBI Taxonomy" id="709510"/>
    <lineage>
        <taxon>Bacteria</taxon>
        <taxon>Bacillati</taxon>
        <taxon>Bacillota</taxon>
        <taxon>Bacilli</taxon>
        <taxon>Bacillales</taxon>
        <taxon>Staphylococcaceae</taxon>
        <taxon>Jeotgalicoccus</taxon>
    </lineage>
</organism>
<dbReference type="Gene3D" id="3.90.1150.200">
    <property type="match status" value="1"/>
</dbReference>
<accession>A0A1G9AL53</accession>
<reference evidence="3" key="1">
    <citation type="submission" date="2016-10" db="EMBL/GenBank/DDBJ databases">
        <authorList>
            <person name="Varghese N."/>
            <person name="Submissions S."/>
        </authorList>
    </citation>
    <scope>NUCLEOTIDE SEQUENCE [LARGE SCALE GENOMIC DNA]</scope>
    <source>
        <strain evidence="3">CGMCC 1.8911</strain>
    </source>
</reference>
<evidence type="ECO:0000313" key="3">
    <source>
        <dbReference type="Proteomes" id="UP000242700"/>
    </source>
</evidence>
<sequence length="148" mass="17330">MTFDEYAEAVDDKWKDAFLKTWETIETHLPPGFEVAVSHGMPGFQVPLEKYPEGYHVDHEPLPFIGIAAQKRHLAVYHMGMYREPEIYDWFTSEYPKHMTTKLNMGKSCIRFTNPKKVPYDLLGELAERMTVDEWIELYESRRTGPDA</sequence>
<dbReference type="InterPro" id="IPR014922">
    <property type="entry name" value="YdhG-like"/>
</dbReference>
<protein>
    <recommendedName>
        <fullName evidence="1">YdhG-like domain-containing protein</fullName>
    </recommendedName>
</protein>
<dbReference type="Pfam" id="PF08818">
    <property type="entry name" value="DUF1801"/>
    <property type="match status" value="1"/>
</dbReference>
<dbReference type="RefSeq" id="WP_092597779.1">
    <property type="nucleotide sequence ID" value="NZ_FNFI01000006.1"/>
</dbReference>
<proteinExistence type="predicted"/>
<dbReference type="SUPFAM" id="SSF159888">
    <property type="entry name" value="YdhG-like"/>
    <property type="match status" value="1"/>
</dbReference>
<evidence type="ECO:0000313" key="2">
    <source>
        <dbReference type="EMBL" id="SDK28018.1"/>
    </source>
</evidence>
<name>A0A1G9AL53_9STAP</name>
<feature type="domain" description="YdhG-like" evidence="1">
    <location>
        <begin position="14"/>
        <end position="128"/>
    </location>
</feature>
<dbReference type="Proteomes" id="UP000242700">
    <property type="component" value="Unassembled WGS sequence"/>
</dbReference>
<evidence type="ECO:0000259" key="1">
    <source>
        <dbReference type="Pfam" id="PF08818"/>
    </source>
</evidence>